<feature type="non-terminal residue" evidence="1">
    <location>
        <position position="1"/>
    </location>
</feature>
<reference evidence="1 2" key="1">
    <citation type="submission" date="2021-06" db="EMBL/GenBank/DDBJ databases">
        <authorList>
            <person name="Kallberg Y."/>
            <person name="Tangrot J."/>
            <person name="Rosling A."/>
        </authorList>
    </citation>
    <scope>NUCLEOTIDE SEQUENCE [LARGE SCALE GENOMIC DNA]</scope>
    <source>
        <strain evidence="1 2">120-4 pot B 10/14</strain>
    </source>
</reference>
<name>A0ABN7VT95_GIGMA</name>
<proteinExistence type="predicted"/>
<sequence>SSNWIAETNNKNKRIGSGQRAFYPEAEKCLYTWIIEQRKQVNKLALRQCTKISQKLPKQTQKLLEKFYEHIAQLKSQKFFELGNILNMDETPVWFDIAGNFTVNLKSEKTVHIRAMDPWVCEINTSTEDAM</sequence>
<accession>A0ABN7VT95</accession>
<dbReference type="Proteomes" id="UP000789901">
    <property type="component" value="Unassembled WGS sequence"/>
</dbReference>
<organism evidence="1 2">
    <name type="scientific">Gigaspora margarita</name>
    <dbReference type="NCBI Taxonomy" id="4874"/>
    <lineage>
        <taxon>Eukaryota</taxon>
        <taxon>Fungi</taxon>
        <taxon>Fungi incertae sedis</taxon>
        <taxon>Mucoromycota</taxon>
        <taxon>Glomeromycotina</taxon>
        <taxon>Glomeromycetes</taxon>
        <taxon>Diversisporales</taxon>
        <taxon>Gigasporaceae</taxon>
        <taxon>Gigaspora</taxon>
    </lineage>
</organism>
<gene>
    <name evidence="1" type="ORF">GMARGA_LOCUS22426</name>
</gene>
<comment type="caution">
    <text evidence="1">The sequence shown here is derived from an EMBL/GenBank/DDBJ whole genome shotgun (WGS) entry which is preliminary data.</text>
</comment>
<evidence type="ECO:0000313" key="1">
    <source>
        <dbReference type="EMBL" id="CAG8797580.1"/>
    </source>
</evidence>
<protein>
    <submittedName>
        <fullName evidence="1">218_t:CDS:1</fullName>
    </submittedName>
</protein>
<evidence type="ECO:0000313" key="2">
    <source>
        <dbReference type="Proteomes" id="UP000789901"/>
    </source>
</evidence>
<dbReference type="EMBL" id="CAJVQB010021619">
    <property type="protein sequence ID" value="CAG8797580.1"/>
    <property type="molecule type" value="Genomic_DNA"/>
</dbReference>
<keyword evidence="2" id="KW-1185">Reference proteome</keyword>